<dbReference type="InterPro" id="IPR036236">
    <property type="entry name" value="Znf_C2H2_sf"/>
</dbReference>
<keyword evidence="1" id="KW-0479">Metal-binding</keyword>
<evidence type="ECO:0000313" key="7">
    <source>
        <dbReference type="EMBL" id="CEK49871.1"/>
    </source>
</evidence>
<dbReference type="GO" id="GO:0008270">
    <property type="term" value="F:zinc ion binding"/>
    <property type="evidence" value="ECO:0007669"/>
    <property type="project" value="UniProtKB-KW"/>
</dbReference>
<dbReference type="PROSITE" id="PS00028">
    <property type="entry name" value="ZINC_FINGER_C2H2_1"/>
    <property type="match status" value="1"/>
</dbReference>
<name>A0A0B6Y227_9EUPU</name>
<dbReference type="AlphaFoldDB" id="A0A0B6Y227"/>
<dbReference type="SMART" id="SM00355">
    <property type="entry name" value="ZnF_C2H2"/>
    <property type="match status" value="1"/>
</dbReference>
<dbReference type="GO" id="GO:0032502">
    <property type="term" value="P:developmental process"/>
    <property type="evidence" value="ECO:0007669"/>
    <property type="project" value="UniProtKB-ARBA"/>
</dbReference>
<gene>
    <name evidence="7" type="primary">ORF9112</name>
</gene>
<evidence type="ECO:0000256" key="1">
    <source>
        <dbReference type="ARBA" id="ARBA00022723"/>
    </source>
</evidence>
<proteinExistence type="predicted"/>
<dbReference type="SUPFAM" id="SSF57667">
    <property type="entry name" value="beta-beta-alpha zinc fingers"/>
    <property type="match status" value="1"/>
</dbReference>
<accession>A0A0B6Y227</accession>
<keyword evidence="2" id="KW-0677">Repeat</keyword>
<organism evidence="7">
    <name type="scientific">Arion vulgaris</name>
    <dbReference type="NCBI Taxonomy" id="1028688"/>
    <lineage>
        <taxon>Eukaryota</taxon>
        <taxon>Metazoa</taxon>
        <taxon>Spiralia</taxon>
        <taxon>Lophotrochozoa</taxon>
        <taxon>Mollusca</taxon>
        <taxon>Gastropoda</taxon>
        <taxon>Heterobranchia</taxon>
        <taxon>Euthyneura</taxon>
        <taxon>Panpulmonata</taxon>
        <taxon>Eupulmonata</taxon>
        <taxon>Stylommatophora</taxon>
        <taxon>Helicina</taxon>
        <taxon>Arionoidea</taxon>
        <taxon>Arionidae</taxon>
        <taxon>Arion</taxon>
    </lineage>
</organism>
<protein>
    <recommendedName>
        <fullName evidence="6">C2H2-type domain-containing protein</fullName>
    </recommendedName>
</protein>
<keyword evidence="3 5" id="KW-0863">Zinc-finger</keyword>
<evidence type="ECO:0000256" key="2">
    <source>
        <dbReference type="ARBA" id="ARBA00022737"/>
    </source>
</evidence>
<dbReference type="Gene3D" id="3.30.160.60">
    <property type="entry name" value="Classic Zinc Finger"/>
    <property type="match status" value="1"/>
</dbReference>
<evidence type="ECO:0000256" key="5">
    <source>
        <dbReference type="PROSITE-ProRule" id="PRU00042"/>
    </source>
</evidence>
<evidence type="ECO:0000256" key="4">
    <source>
        <dbReference type="ARBA" id="ARBA00022833"/>
    </source>
</evidence>
<keyword evidence="4" id="KW-0862">Zinc</keyword>
<dbReference type="EMBL" id="HACG01003006">
    <property type="protein sequence ID" value="CEK49871.1"/>
    <property type="molecule type" value="Transcribed_RNA"/>
</dbReference>
<dbReference type="PROSITE" id="PS50157">
    <property type="entry name" value="ZINC_FINGER_C2H2_2"/>
    <property type="match status" value="1"/>
</dbReference>
<evidence type="ECO:0000259" key="6">
    <source>
        <dbReference type="PROSITE" id="PS50157"/>
    </source>
</evidence>
<feature type="non-terminal residue" evidence="7">
    <location>
        <position position="82"/>
    </location>
</feature>
<reference evidence="7" key="1">
    <citation type="submission" date="2014-12" db="EMBL/GenBank/DDBJ databases">
        <title>Insight into the proteome of Arion vulgaris.</title>
        <authorList>
            <person name="Aradska J."/>
            <person name="Bulat T."/>
            <person name="Smidak R."/>
            <person name="Sarate P."/>
            <person name="Gangsoo J."/>
            <person name="Sialana F."/>
            <person name="Bilban M."/>
            <person name="Lubec G."/>
        </authorList>
    </citation>
    <scope>NUCLEOTIDE SEQUENCE</scope>
    <source>
        <tissue evidence="7">Skin</tissue>
    </source>
</reference>
<dbReference type="InterPro" id="IPR013087">
    <property type="entry name" value="Znf_C2H2_type"/>
</dbReference>
<dbReference type="FunFam" id="3.30.160.60:FF:000202">
    <property type="entry name" value="Zinc finger protein 574"/>
    <property type="match status" value="1"/>
</dbReference>
<evidence type="ECO:0000256" key="3">
    <source>
        <dbReference type="ARBA" id="ARBA00022771"/>
    </source>
</evidence>
<feature type="domain" description="C2H2-type" evidence="6">
    <location>
        <begin position="58"/>
        <end position="82"/>
    </location>
</feature>
<sequence length="82" mass="9438">MSENVNMEFSEVSKFAEEVAGHEDVRQSSLWGEDDGRNIKDDDILKLHGGKYTREKMFKCDDCGIHFLSFGNMKEHMKIHTG</sequence>